<proteinExistence type="predicted"/>
<dbReference type="PANTHER" id="PTHR42103:SF2">
    <property type="entry name" value="AB HYDROLASE-1 DOMAIN-CONTAINING PROTEIN"/>
    <property type="match status" value="1"/>
</dbReference>
<feature type="compositionally biased region" description="Low complexity" evidence="1">
    <location>
        <begin position="199"/>
        <end position="211"/>
    </location>
</feature>
<accession>A0AAV9UT89</accession>
<feature type="region of interest" description="Disordered" evidence="1">
    <location>
        <begin position="19"/>
        <end position="81"/>
    </location>
</feature>
<feature type="compositionally biased region" description="Basic residues" evidence="1">
    <location>
        <begin position="19"/>
        <end position="33"/>
    </location>
</feature>
<evidence type="ECO:0008006" key="4">
    <source>
        <dbReference type="Google" id="ProtNLM"/>
    </source>
</evidence>
<feature type="compositionally biased region" description="Pro residues" evidence="1">
    <location>
        <begin position="47"/>
        <end position="57"/>
    </location>
</feature>
<feature type="compositionally biased region" description="Low complexity" evidence="1">
    <location>
        <begin position="58"/>
        <end position="81"/>
    </location>
</feature>
<dbReference type="EMBL" id="JAVHNQ010000005">
    <property type="protein sequence ID" value="KAK6347308.1"/>
    <property type="molecule type" value="Genomic_DNA"/>
</dbReference>
<evidence type="ECO:0000313" key="3">
    <source>
        <dbReference type="Proteomes" id="UP001375240"/>
    </source>
</evidence>
<gene>
    <name evidence="2" type="ORF">TWF696_007379</name>
</gene>
<keyword evidence="3" id="KW-1185">Reference proteome</keyword>
<comment type="caution">
    <text evidence="2">The sequence shown here is derived from an EMBL/GenBank/DDBJ whole genome shotgun (WGS) entry which is preliminary data.</text>
</comment>
<protein>
    <recommendedName>
        <fullName evidence="4">AB hydrolase-1 domain-containing protein</fullName>
    </recommendedName>
</protein>
<dbReference type="PANTHER" id="PTHR42103">
    <property type="entry name" value="ALPHA/BETA-HYDROLASES SUPERFAMILY PROTEIN"/>
    <property type="match status" value="1"/>
</dbReference>
<reference evidence="2 3" key="1">
    <citation type="submission" date="2019-10" db="EMBL/GenBank/DDBJ databases">
        <authorList>
            <person name="Palmer J.M."/>
        </authorList>
    </citation>
    <scope>NUCLEOTIDE SEQUENCE [LARGE SCALE GENOMIC DNA]</scope>
    <source>
        <strain evidence="2 3">TWF696</strain>
    </source>
</reference>
<dbReference type="InterPro" id="IPR029058">
    <property type="entry name" value="AB_hydrolase_fold"/>
</dbReference>
<dbReference type="SUPFAM" id="SSF53474">
    <property type="entry name" value="alpha/beta-Hydrolases"/>
    <property type="match status" value="1"/>
</dbReference>
<sequence>MTLRGKLAAFHARIHSHRHNGTHFHLSHLKPSHRRDASTSTTSNTPCPKPTSSPSPSPSHRSSSRQSPPPSSRGSKSRLSPVLTLMLPTGAGNVEARVYHPAEFPAEYGAASASCRKAAVVAHPYASLGGNWDDPVVLALVGVLVARGWVVATFNFGGAGNSKGKTSWTGAPEREEYATVAAFLIRYVECLDPNTFTYTPSDGSGSSTTSPVKATADEATNTQSGDTKRGKPAMKVLMAGYSYGSLIASRVPSAERVVRGCDRDVLAYATRTAYEWASTERRRSFAMHRGAGLTPWCRDEVHDEQEGTTDHKDTRTEEDKVNYNVQTKLETSWLLVSPLLPPVSFVLNLPNPMSWFQKKQPRIEADGHEDEEECDKREVLAVYGTDDMFTGVTRYRNWAKGRTERGEGKFAAVEVEGAGHFWMQEEAWMAQLREGVAGWIDERISY</sequence>
<name>A0AAV9UT89_9PEZI</name>
<evidence type="ECO:0000256" key="1">
    <source>
        <dbReference type="SAM" id="MobiDB-lite"/>
    </source>
</evidence>
<dbReference type="AlphaFoldDB" id="A0AAV9UT89"/>
<dbReference type="Proteomes" id="UP001375240">
    <property type="component" value="Unassembled WGS sequence"/>
</dbReference>
<organism evidence="2 3">
    <name type="scientific">Orbilia brochopaga</name>
    <dbReference type="NCBI Taxonomy" id="3140254"/>
    <lineage>
        <taxon>Eukaryota</taxon>
        <taxon>Fungi</taxon>
        <taxon>Dikarya</taxon>
        <taxon>Ascomycota</taxon>
        <taxon>Pezizomycotina</taxon>
        <taxon>Orbiliomycetes</taxon>
        <taxon>Orbiliales</taxon>
        <taxon>Orbiliaceae</taxon>
        <taxon>Orbilia</taxon>
    </lineage>
</organism>
<feature type="region of interest" description="Disordered" evidence="1">
    <location>
        <begin position="199"/>
        <end position="231"/>
    </location>
</feature>
<evidence type="ECO:0000313" key="2">
    <source>
        <dbReference type="EMBL" id="KAK6347308.1"/>
    </source>
</evidence>
<dbReference type="Gene3D" id="3.40.50.1820">
    <property type="entry name" value="alpha/beta hydrolase"/>
    <property type="match status" value="1"/>
</dbReference>